<evidence type="ECO:0000256" key="1">
    <source>
        <dbReference type="SAM" id="Phobius"/>
    </source>
</evidence>
<protein>
    <submittedName>
        <fullName evidence="2">Methionine synthase</fullName>
    </submittedName>
</protein>
<gene>
    <name evidence="2" type="ORF">I6N98_08755</name>
</gene>
<dbReference type="RefSeq" id="WP_198571388.1">
    <property type="nucleotide sequence ID" value="NZ_CP066167.1"/>
</dbReference>
<organism evidence="2 3">
    <name type="scientific">Spongiibacter nanhainus</name>
    <dbReference type="NCBI Taxonomy" id="2794344"/>
    <lineage>
        <taxon>Bacteria</taxon>
        <taxon>Pseudomonadati</taxon>
        <taxon>Pseudomonadota</taxon>
        <taxon>Gammaproteobacteria</taxon>
        <taxon>Cellvibrionales</taxon>
        <taxon>Spongiibacteraceae</taxon>
        <taxon>Spongiibacter</taxon>
    </lineage>
</organism>
<evidence type="ECO:0000313" key="2">
    <source>
        <dbReference type="EMBL" id="QQD19904.1"/>
    </source>
</evidence>
<reference evidence="2 3" key="1">
    <citation type="submission" date="2020-12" db="EMBL/GenBank/DDBJ databases">
        <authorList>
            <person name="Shan Y."/>
        </authorList>
    </citation>
    <scope>NUCLEOTIDE SEQUENCE [LARGE SCALE GENOMIC DNA]</scope>
    <source>
        <strain evidence="3">csc3.9</strain>
    </source>
</reference>
<dbReference type="AlphaFoldDB" id="A0A7T4R3Y4"/>
<keyword evidence="1" id="KW-0472">Membrane</keyword>
<accession>A0A7T4R3Y4</accession>
<name>A0A7T4R3Y4_9GAMM</name>
<sequence length="39" mass="4103">MTDQSQESREDNFADACAAIAVIALVVGTAVYWLAGMPS</sequence>
<keyword evidence="1" id="KW-1133">Transmembrane helix</keyword>
<dbReference type="KEGG" id="snan:I6N98_08755"/>
<feature type="transmembrane region" description="Helical" evidence="1">
    <location>
        <begin position="12"/>
        <end position="35"/>
    </location>
</feature>
<keyword evidence="1" id="KW-0812">Transmembrane</keyword>
<evidence type="ECO:0000313" key="3">
    <source>
        <dbReference type="Proteomes" id="UP000596063"/>
    </source>
</evidence>
<proteinExistence type="predicted"/>
<dbReference type="Proteomes" id="UP000596063">
    <property type="component" value="Chromosome"/>
</dbReference>
<keyword evidence="3" id="KW-1185">Reference proteome</keyword>
<dbReference type="EMBL" id="CP066167">
    <property type="protein sequence ID" value="QQD19904.1"/>
    <property type="molecule type" value="Genomic_DNA"/>
</dbReference>